<feature type="transmembrane region" description="Helical" evidence="1">
    <location>
        <begin position="12"/>
        <end position="39"/>
    </location>
</feature>
<gene>
    <name evidence="2" type="ORF">E3O44_08085</name>
</gene>
<evidence type="ECO:0000313" key="3">
    <source>
        <dbReference type="Proteomes" id="UP000297608"/>
    </source>
</evidence>
<dbReference type="InterPro" id="IPR012902">
    <property type="entry name" value="N_methyl_site"/>
</dbReference>
<evidence type="ECO:0000313" key="2">
    <source>
        <dbReference type="EMBL" id="TFB87097.1"/>
    </source>
</evidence>
<dbReference type="NCBIfam" id="TIGR02532">
    <property type="entry name" value="IV_pilin_GFxxxE"/>
    <property type="match status" value="1"/>
</dbReference>
<proteinExistence type="predicted"/>
<dbReference type="Proteomes" id="UP000297608">
    <property type="component" value="Unassembled WGS sequence"/>
</dbReference>
<comment type="caution">
    <text evidence="2">The sequence shown here is derived from an EMBL/GenBank/DDBJ whole genome shotgun (WGS) entry which is preliminary data.</text>
</comment>
<protein>
    <submittedName>
        <fullName evidence="2">Prepilin-type N-terminal cleavage/methylation domain-containing protein</fullName>
    </submittedName>
</protein>
<name>A0ABY2IBY6_9MICO</name>
<organism evidence="2 3">
    <name type="scientific">Cryobacterium algoricola</name>
    <dbReference type="NCBI Taxonomy" id="1259183"/>
    <lineage>
        <taxon>Bacteria</taxon>
        <taxon>Bacillati</taxon>
        <taxon>Actinomycetota</taxon>
        <taxon>Actinomycetes</taxon>
        <taxon>Micrococcales</taxon>
        <taxon>Microbacteriaceae</taxon>
        <taxon>Cryobacterium</taxon>
    </lineage>
</organism>
<accession>A0ABY2IBY6</accession>
<keyword evidence="1" id="KW-1133">Transmembrane helix</keyword>
<evidence type="ECO:0000256" key="1">
    <source>
        <dbReference type="SAM" id="Phobius"/>
    </source>
</evidence>
<keyword evidence="1" id="KW-0472">Membrane</keyword>
<dbReference type="EMBL" id="SOFG01000011">
    <property type="protein sequence ID" value="TFB87097.1"/>
    <property type="molecule type" value="Genomic_DNA"/>
</dbReference>
<reference evidence="2 3" key="1">
    <citation type="submission" date="2019-03" db="EMBL/GenBank/DDBJ databases">
        <title>Genomics of glacier-inhabiting Cryobacterium strains.</title>
        <authorList>
            <person name="Liu Q."/>
            <person name="Xin Y.-H."/>
        </authorList>
    </citation>
    <scope>NUCLEOTIDE SEQUENCE [LARGE SCALE GENOMIC DNA]</scope>
    <source>
        <strain evidence="2 3">MDB2-B</strain>
    </source>
</reference>
<dbReference type="RefSeq" id="WP_134534199.1">
    <property type="nucleotide sequence ID" value="NZ_SOFG01000011.1"/>
</dbReference>
<keyword evidence="3" id="KW-1185">Reference proteome</keyword>
<keyword evidence="1" id="KW-0812">Transmembrane</keyword>
<sequence length="212" mass="22319">MKFPPRHLQADVGMTLIEVIVAISIMGIVATSAIGLSIASQTGAAAQQRQELAVSIANQTMESVSAQAATTIALSVPSFLLQGRTQVDVTSSWSANATASGWTDTYMDWDTAATGATADLVEITKTLPIQSGTVYTVTTLIGTCYEPANGDCKQLPSVTLPPATTPDGYTQLQRVMVIVRWTVGTSCPPPGGCTFQATSLFDPHVDLTWVSH</sequence>